<feature type="compositionally biased region" description="Acidic residues" evidence="1">
    <location>
        <begin position="1"/>
        <end position="20"/>
    </location>
</feature>
<accession>A0AA43QPW6</accession>
<organism evidence="2 3">
    <name type="scientific">Ramalina farinacea</name>
    <dbReference type="NCBI Taxonomy" id="258253"/>
    <lineage>
        <taxon>Eukaryota</taxon>
        <taxon>Fungi</taxon>
        <taxon>Dikarya</taxon>
        <taxon>Ascomycota</taxon>
        <taxon>Pezizomycotina</taxon>
        <taxon>Lecanoromycetes</taxon>
        <taxon>OSLEUM clade</taxon>
        <taxon>Lecanoromycetidae</taxon>
        <taxon>Lecanorales</taxon>
        <taxon>Lecanorineae</taxon>
        <taxon>Ramalinaceae</taxon>
        <taxon>Ramalina</taxon>
    </lineage>
</organism>
<protein>
    <submittedName>
        <fullName evidence="2">Uncharacterized protein</fullName>
    </submittedName>
</protein>
<gene>
    <name evidence="2" type="ORF">OHK93_001151</name>
</gene>
<feature type="compositionally biased region" description="Basic and acidic residues" evidence="1">
    <location>
        <begin position="57"/>
        <end position="67"/>
    </location>
</feature>
<comment type="caution">
    <text evidence="2">The sequence shown here is derived from an EMBL/GenBank/DDBJ whole genome shotgun (WGS) entry which is preliminary data.</text>
</comment>
<dbReference type="Proteomes" id="UP001161017">
    <property type="component" value="Unassembled WGS sequence"/>
</dbReference>
<feature type="compositionally biased region" description="Gly residues" evidence="1">
    <location>
        <begin position="69"/>
        <end position="82"/>
    </location>
</feature>
<feature type="compositionally biased region" description="Basic and acidic residues" evidence="1">
    <location>
        <begin position="101"/>
        <end position="112"/>
    </location>
</feature>
<dbReference type="AlphaFoldDB" id="A0AA43QPW6"/>
<evidence type="ECO:0000313" key="3">
    <source>
        <dbReference type="Proteomes" id="UP001161017"/>
    </source>
</evidence>
<name>A0AA43QPW6_9LECA</name>
<evidence type="ECO:0000313" key="2">
    <source>
        <dbReference type="EMBL" id="MDI1489952.1"/>
    </source>
</evidence>
<proteinExistence type="predicted"/>
<sequence>MTEPEELEDDLFADLYDGDDAAPKVEPISDQGFDPEPAQAPSPDTSAAPIPTAQPPEIKEEAPRDEDMGGNGVNGDVGGGWDGNRDHNGGPNHSIVPPVEEESRPIGIKEDG</sequence>
<keyword evidence="3" id="KW-1185">Reference proteome</keyword>
<reference evidence="2" key="1">
    <citation type="journal article" date="2023" name="Genome Biol. Evol.">
        <title>First Whole Genome Sequence and Flow Cytometry Genome Size Data for the Lichen-Forming Fungus Ramalina farinacea (Ascomycota).</title>
        <authorList>
            <person name="Llewellyn T."/>
            <person name="Mian S."/>
            <person name="Hill R."/>
            <person name="Leitch I.J."/>
            <person name="Gaya E."/>
        </authorList>
    </citation>
    <scope>NUCLEOTIDE SEQUENCE</scope>
    <source>
        <strain evidence="2">LIQ254RAFAR</strain>
    </source>
</reference>
<dbReference type="EMBL" id="JAPUFD010000010">
    <property type="protein sequence ID" value="MDI1489952.1"/>
    <property type="molecule type" value="Genomic_DNA"/>
</dbReference>
<evidence type="ECO:0000256" key="1">
    <source>
        <dbReference type="SAM" id="MobiDB-lite"/>
    </source>
</evidence>
<feature type="region of interest" description="Disordered" evidence="1">
    <location>
        <begin position="1"/>
        <end position="112"/>
    </location>
</feature>